<evidence type="ECO:0000313" key="2">
    <source>
        <dbReference type="EMBL" id="ADQ79137.1"/>
    </source>
</evidence>
<organism evidence="2 3">
    <name type="scientific">Paludibacter propionicigenes (strain DSM 17365 / JCM 13257 / WB4)</name>
    <dbReference type="NCBI Taxonomy" id="694427"/>
    <lineage>
        <taxon>Bacteria</taxon>
        <taxon>Pseudomonadati</taxon>
        <taxon>Bacteroidota</taxon>
        <taxon>Bacteroidia</taxon>
        <taxon>Bacteroidales</taxon>
        <taxon>Paludibacteraceae</taxon>
        <taxon>Paludibacter</taxon>
    </lineage>
</organism>
<gene>
    <name evidence="2" type="ordered locus">Palpr_0987</name>
</gene>
<dbReference type="AlphaFoldDB" id="E4T343"/>
<sequence>MKKTILKIEYQLKTASINVLWNSISTPLGLAEWFADGVTVNDNEYTFCWEKNEQTAFLIHTKPNVSVRFQWEEDVDTDYYFEFKIVALQVTGEMALIITDFAEKGEKDDLTLLWNNQIETLRRKTGI</sequence>
<dbReference type="InterPro" id="IPR045736">
    <property type="entry name" value="START_2"/>
</dbReference>
<dbReference type="HOGENOM" id="CLU_129812_0_0_10"/>
<dbReference type="Gene3D" id="3.30.530.20">
    <property type="match status" value="1"/>
</dbReference>
<keyword evidence="3" id="KW-1185">Reference proteome</keyword>
<protein>
    <recommendedName>
        <fullName evidence="1">START-like domain-containing protein</fullName>
    </recommendedName>
</protein>
<dbReference type="Pfam" id="PF19569">
    <property type="entry name" value="START_2"/>
    <property type="match status" value="1"/>
</dbReference>
<reference key="1">
    <citation type="submission" date="2010-11" db="EMBL/GenBank/DDBJ databases">
        <title>The complete genome of Paludibacter propionicigenes DSM 17365.</title>
        <authorList>
            <consortium name="US DOE Joint Genome Institute (JGI-PGF)"/>
            <person name="Lucas S."/>
            <person name="Copeland A."/>
            <person name="Lapidus A."/>
            <person name="Bruce D."/>
            <person name="Goodwin L."/>
            <person name="Pitluck S."/>
            <person name="Kyrpides N."/>
            <person name="Mavromatis K."/>
            <person name="Ivanova N."/>
            <person name="Munk A.C."/>
            <person name="Brettin T."/>
            <person name="Detter J.C."/>
            <person name="Han C."/>
            <person name="Tapia R."/>
            <person name="Land M."/>
            <person name="Hauser L."/>
            <person name="Markowitz V."/>
            <person name="Cheng J.-F."/>
            <person name="Hugenholtz P."/>
            <person name="Woyke T."/>
            <person name="Wu D."/>
            <person name="Gronow S."/>
            <person name="Wellnitz S."/>
            <person name="Brambilla E."/>
            <person name="Klenk H.-P."/>
            <person name="Eisen J.A."/>
        </authorList>
    </citation>
    <scope>NUCLEOTIDE SEQUENCE</scope>
    <source>
        <strain>WB4</strain>
    </source>
</reference>
<evidence type="ECO:0000259" key="1">
    <source>
        <dbReference type="Pfam" id="PF19569"/>
    </source>
</evidence>
<dbReference type="eggNOG" id="COG3832">
    <property type="taxonomic scope" value="Bacteria"/>
</dbReference>
<evidence type="ECO:0000313" key="3">
    <source>
        <dbReference type="Proteomes" id="UP000008718"/>
    </source>
</evidence>
<reference evidence="2 3" key="2">
    <citation type="journal article" date="2011" name="Stand. Genomic Sci.">
        <title>Complete genome sequence of Paludibacter propionicigenes type strain (WB4).</title>
        <authorList>
            <person name="Gronow S."/>
            <person name="Munk C."/>
            <person name="Lapidus A."/>
            <person name="Nolan M."/>
            <person name="Lucas S."/>
            <person name="Hammon N."/>
            <person name="Deshpande S."/>
            <person name="Cheng J.F."/>
            <person name="Tapia R."/>
            <person name="Han C."/>
            <person name="Goodwin L."/>
            <person name="Pitluck S."/>
            <person name="Liolios K."/>
            <person name="Ivanova N."/>
            <person name="Mavromatis K."/>
            <person name="Mikhailova N."/>
            <person name="Pati A."/>
            <person name="Chen A."/>
            <person name="Palaniappan K."/>
            <person name="Land M."/>
            <person name="Hauser L."/>
            <person name="Chang Y.J."/>
            <person name="Jeffries C.D."/>
            <person name="Brambilla E."/>
            <person name="Rohde M."/>
            <person name="Goker M."/>
            <person name="Detter J.C."/>
            <person name="Woyke T."/>
            <person name="Bristow J."/>
            <person name="Eisen J.A."/>
            <person name="Markowitz V."/>
            <person name="Hugenholtz P."/>
            <person name="Kyrpides N.C."/>
            <person name="Klenk H.P."/>
        </authorList>
    </citation>
    <scope>NUCLEOTIDE SEQUENCE [LARGE SCALE GENOMIC DNA]</scope>
    <source>
        <strain evidence="3">DSM 17365 / JCM 13257 / WB4</strain>
    </source>
</reference>
<dbReference type="Proteomes" id="UP000008718">
    <property type="component" value="Chromosome"/>
</dbReference>
<accession>E4T343</accession>
<dbReference type="EMBL" id="CP002345">
    <property type="protein sequence ID" value="ADQ79137.1"/>
    <property type="molecule type" value="Genomic_DNA"/>
</dbReference>
<dbReference type="InterPro" id="IPR023393">
    <property type="entry name" value="START-like_dom_sf"/>
</dbReference>
<feature type="domain" description="START-like" evidence="1">
    <location>
        <begin position="2"/>
        <end position="123"/>
    </location>
</feature>
<dbReference type="SUPFAM" id="SSF55961">
    <property type="entry name" value="Bet v1-like"/>
    <property type="match status" value="1"/>
</dbReference>
<dbReference type="STRING" id="694427.Palpr_0987"/>
<dbReference type="OrthoDB" id="667567at2"/>
<proteinExistence type="predicted"/>
<dbReference type="KEGG" id="ppn:Palpr_0987"/>
<dbReference type="RefSeq" id="WP_013444506.1">
    <property type="nucleotide sequence ID" value="NC_014734.1"/>
</dbReference>
<name>E4T343_PALPW</name>